<name>Q69U77_ORYSJ</name>
<reference evidence="3" key="1">
    <citation type="journal article" date="2005" name="Nature">
        <title>The map-based sequence of the rice genome.</title>
        <authorList>
            <consortium name="International rice genome sequencing project (IRGSP)"/>
            <person name="Matsumoto T."/>
            <person name="Wu J."/>
            <person name="Kanamori H."/>
            <person name="Katayose Y."/>
            <person name="Fujisawa M."/>
            <person name="Namiki N."/>
            <person name="Mizuno H."/>
            <person name="Yamamoto K."/>
            <person name="Antonio B.A."/>
            <person name="Baba T."/>
            <person name="Sakata K."/>
            <person name="Nagamura Y."/>
            <person name="Aoki H."/>
            <person name="Arikawa K."/>
            <person name="Arita K."/>
            <person name="Bito T."/>
            <person name="Chiden Y."/>
            <person name="Fujitsuka N."/>
            <person name="Fukunaka R."/>
            <person name="Hamada M."/>
            <person name="Harada C."/>
            <person name="Hayashi A."/>
            <person name="Hijishita S."/>
            <person name="Honda M."/>
            <person name="Hosokawa S."/>
            <person name="Ichikawa Y."/>
            <person name="Idonuma A."/>
            <person name="Iijima M."/>
            <person name="Ikeda M."/>
            <person name="Ikeno M."/>
            <person name="Ito K."/>
            <person name="Ito S."/>
            <person name="Ito T."/>
            <person name="Ito Y."/>
            <person name="Ito Y."/>
            <person name="Iwabuchi A."/>
            <person name="Kamiya K."/>
            <person name="Karasawa W."/>
            <person name="Kurita K."/>
            <person name="Katagiri S."/>
            <person name="Kikuta A."/>
            <person name="Kobayashi H."/>
            <person name="Kobayashi N."/>
            <person name="Machita K."/>
            <person name="Maehara T."/>
            <person name="Masukawa M."/>
            <person name="Mizubayashi T."/>
            <person name="Mukai Y."/>
            <person name="Nagasaki H."/>
            <person name="Nagata Y."/>
            <person name="Naito S."/>
            <person name="Nakashima M."/>
            <person name="Nakama Y."/>
            <person name="Nakamichi Y."/>
            <person name="Nakamura M."/>
            <person name="Meguro A."/>
            <person name="Negishi M."/>
            <person name="Ohta I."/>
            <person name="Ohta T."/>
            <person name="Okamoto M."/>
            <person name="Ono N."/>
            <person name="Saji S."/>
            <person name="Sakaguchi M."/>
            <person name="Sakai K."/>
            <person name="Shibata M."/>
            <person name="Shimokawa T."/>
            <person name="Song J."/>
            <person name="Takazaki Y."/>
            <person name="Terasawa K."/>
            <person name="Tsugane M."/>
            <person name="Tsuji K."/>
            <person name="Ueda S."/>
            <person name="Waki K."/>
            <person name="Yamagata H."/>
            <person name="Yamamoto M."/>
            <person name="Yamamoto S."/>
            <person name="Yamane H."/>
            <person name="Yoshiki S."/>
            <person name="Yoshihara R."/>
            <person name="Yukawa K."/>
            <person name="Zhong H."/>
            <person name="Yano M."/>
            <person name="Yuan Q."/>
            <person name="Ouyang S."/>
            <person name="Liu J."/>
            <person name="Jones K.M."/>
            <person name="Gansberger K."/>
            <person name="Moffat K."/>
            <person name="Hill J."/>
            <person name="Bera J."/>
            <person name="Fadrosh D."/>
            <person name="Jin S."/>
            <person name="Johri S."/>
            <person name="Kim M."/>
            <person name="Overton L."/>
            <person name="Reardon M."/>
            <person name="Tsitrin T."/>
            <person name="Vuong H."/>
            <person name="Weaver B."/>
            <person name="Ciecko A."/>
            <person name="Tallon L."/>
            <person name="Jackson J."/>
            <person name="Pai G."/>
            <person name="Aken S.V."/>
            <person name="Utterback T."/>
            <person name="Reidmuller S."/>
            <person name="Feldblyum T."/>
            <person name="Hsiao J."/>
            <person name="Zismann V."/>
            <person name="Iobst S."/>
            <person name="de Vazeille A.R."/>
            <person name="Buell C.R."/>
            <person name="Ying K."/>
            <person name="Li Y."/>
            <person name="Lu T."/>
            <person name="Huang Y."/>
            <person name="Zhao Q."/>
            <person name="Feng Q."/>
            <person name="Zhang L."/>
            <person name="Zhu J."/>
            <person name="Weng Q."/>
            <person name="Mu J."/>
            <person name="Lu Y."/>
            <person name="Fan D."/>
            <person name="Liu Y."/>
            <person name="Guan J."/>
            <person name="Zhang Y."/>
            <person name="Yu S."/>
            <person name="Liu X."/>
            <person name="Zhang Y."/>
            <person name="Hong G."/>
            <person name="Han B."/>
            <person name="Choisne N."/>
            <person name="Demange N."/>
            <person name="Orjeda G."/>
            <person name="Samain S."/>
            <person name="Cattolico L."/>
            <person name="Pelletier E."/>
            <person name="Couloux A."/>
            <person name="Segurens B."/>
            <person name="Wincker P."/>
            <person name="D'Hont A."/>
            <person name="Scarpelli C."/>
            <person name="Weissenbach J."/>
            <person name="Salanoubat M."/>
            <person name="Quetier F."/>
            <person name="Yu Y."/>
            <person name="Kim H.R."/>
            <person name="Rambo T."/>
            <person name="Currie J."/>
            <person name="Collura K."/>
            <person name="Luo M."/>
            <person name="Yang T."/>
            <person name="Ammiraju J.S.S."/>
            <person name="Engler F."/>
            <person name="Soderlund C."/>
            <person name="Wing R.A."/>
            <person name="Palmer L.E."/>
            <person name="de la Bastide M."/>
            <person name="Spiegel L."/>
            <person name="Nascimento L."/>
            <person name="Zutavern T."/>
            <person name="O'Shaughnessy A."/>
            <person name="Dike S."/>
            <person name="Dedhia N."/>
            <person name="Preston R."/>
            <person name="Balija V."/>
            <person name="McCombie W.R."/>
            <person name="Chow T."/>
            <person name="Chen H."/>
            <person name="Chung M."/>
            <person name="Chen C."/>
            <person name="Shaw J."/>
            <person name="Wu H."/>
            <person name="Hsiao K."/>
            <person name="Chao Y."/>
            <person name="Chu M."/>
            <person name="Cheng C."/>
            <person name="Hour A."/>
            <person name="Lee P."/>
            <person name="Lin S."/>
            <person name="Lin Y."/>
            <person name="Liou J."/>
            <person name="Liu S."/>
            <person name="Hsing Y."/>
            <person name="Raghuvanshi S."/>
            <person name="Mohanty A."/>
            <person name="Bharti A.K."/>
            <person name="Gaur A."/>
            <person name="Gupta V."/>
            <person name="Kumar D."/>
            <person name="Ravi V."/>
            <person name="Vij S."/>
            <person name="Kapur A."/>
            <person name="Khurana P."/>
            <person name="Khurana P."/>
            <person name="Khurana J.P."/>
            <person name="Tyagi A.K."/>
            <person name="Gaikwad K."/>
            <person name="Singh A."/>
            <person name="Dalal V."/>
            <person name="Srivastava S."/>
            <person name="Dixit A."/>
            <person name="Pal A.K."/>
            <person name="Ghazi I.A."/>
            <person name="Yadav M."/>
            <person name="Pandit A."/>
            <person name="Bhargava A."/>
            <person name="Sureshbabu K."/>
            <person name="Batra K."/>
            <person name="Sharma T.R."/>
            <person name="Mohapatra T."/>
            <person name="Singh N.K."/>
            <person name="Messing J."/>
            <person name="Nelson A.B."/>
            <person name="Fuks G."/>
            <person name="Kavchok S."/>
            <person name="Keizer G."/>
            <person name="Linton E."/>
            <person name="Llaca V."/>
            <person name="Song R."/>
            <person name="Tanyolac B."/>
            <person name="Young S."/>
            <person name="Ho-Il K."/>
            <person name="Hahn J.H."/>
            <person name="Sangsakoo G."/>
            <person name="Vanavichit A."/>
            <person name="de Mattos Luiz.A.T."/>
            <person name="Zimmer P.D."/>
            <person name="Malone G."/>
            <person name="Dellagostin O."/>
            <person name="de Oliveira A.C."/>
            <person name="Bevan M."/>
            <person name="Bancroft I."/>
            <person name="Minx P."/>
            <person name="Cordum H."/>
            <person name="Wilson R."/>
            <person name="Cheng Z."/>
            <person name="Jin W."/>
            <person name="Jiang J."/>
            <person name="Leong S.A."/>
            <person name="Iwama H."/>
            <person name="Gojobori T."/>
            <person name="Itoh T."/>
            <person name="Niimura Y."/>
            <person name="Fujii Y."/>
            <person name="Habara T."/>
            <person name="Sakai H."/>
            <person name="Sato Y."/>
            <person name="Wilson G."/>
            <person name="Kumar K."/>
            <person name="McCouch S."/>
            <person name="Juretic N."/>
            <person name="Hoen D."/>
            <person name="Wright S."/>
            <person name="Bruskiewich R."/>
            <person name="Bureau T."/>
            <person name="Miyao A."/>
            <person name="Hirochika H."/>
            <person name="Nishikawa T."/>
            <person name="Kadowaki K."/>
            <person name="Sugiura M."/>
            <person name="Burr B."/>
            <person name="Sasaki T."/>
        </authorList>
    </citation>
    <scope>NUCLEOTIDE SEQUENCE [LARGE SCALE GENOMIC DNA]</scope>
    <source>
        <strain evidence="3">cv. Nipponbare</strain>
    </source>
</reference>
<evidence type="ECO:0000313" key="3">
    <source>
        <dbReference type="Proteomes" id="UP000000763"/>
    </source>
</evidence>
<gene>
    <name evidence="2" type="primary">P0414C05.30</name>
</gene>
<protein>
    <submittedName>
        <fullName evidence="2">Uncharacterized protein</fullName>
    </submittedName>
</protein>
<evidence type="ECO:0000256" key="1">
    <source>
        <dbReference type="SAM" id="MobiDB-lite"/>
    </source>
</evidence>
<evidence type="ECO:0000313" key="2">
    <source>
        <dbReference type="EMBL" id="BAD35668.1"/>
    </source>
</evidence>
<dbReference type="EMBL" id="AP004615">
    <property type="protein sequence ID" value="BAD35668.1"/>
    <property type="molecule type" value="Genomic_DNA"/>
</dbReference>
<dbReference type="AlphaFoldDB" id="Q69U77"/>
<sequence length="142" mass="15465">MAGLTGGVWLVRLEECEPESVFIRSRVSLLGKLLPSPPSTQGTGGTRLAEQEARAGDRPDPCRTDDDEEKEAPKSGDGRRSRRRWAQERQQPRATGSGAAVATTATTMGAAAARRLERQQHDVGDDEDDSDHERWQPGVVMA</sequence>
<dbReference type="Proteomes" id="UP000000763">
    <property type="component" value="Chromosome 6"/>
</dbReference>
<accession>Q69U77</accession>
<proteinExistence type="predicted"/>
<feature type="compositionally biased region" description="Basic and acidic residues" evidence="1">
    <location>
        <begin position="49"/>
        <end position="64"/>
    </location>
</feature>
<feature type="compositionally biased region" description="Basic and acidic residues" evidence="1">
    <location>
        <begin position="71"/>
        <end position="91"/>
    </location>
</feature>
<reference evidence="3" key="2">
    <citation type="journal article" date="2008" name="Nucleic Acids Res.">
        <title>The rice annotation project database (RAP-DB): 2008 update.</title>
        <authorList>
            <consortium name="The rice annotation project (RAP)"/>
        </authorList>
    </citation>
    <scope>GENOME REANNOTATION</scope>
    <source>
        <strain evidence="3">cv. Nipponbare</strain>
    </source>
</reference>
<feature type="compositionally biased region" description="Low complexity" evidence="1">
    <location>
        <begin position="94"/>
        <end position="113"/>
    </location>
</feature>
<feature type="compositionally biased region" description="Basic and acidic residues" evidence="1">
    <location>
        <begin position="114"/>
        <end position="123"/>
    </location>
</feature>
<organism evidence="2 3">
    <name type="scientific">Oryza sativa subsp. japonica</name>
    <name type="common">Rice</name>
    <dbReference type="NCBI Taxonomy" id="39947"/>
    <lineage>
        <taxon>Eukaryota</taxon>
        <taxon>Viridiplantae</taxon>
        <taxon>Streptophyta</taxon>
        <taxon>Embryophyta</taxon>
        <taxon>Tracheophyta</taxon>
        <taxon>Spermatophyta</taxon>
        <taxon>Magnoliopsida</taxon>
        <taxon>Liliopsida</taxon>
        <taxon>Poales</taxon>
        <taxon>Poaceae</taxon>
        <taxon>BOP clade</taxon>
        <taxon>Oryzoideae</taxon>
        <taxon>Oryzeae</taxon>
        <taxon>Oryzinae</taxon>
        <taxon>Oryza</taxon>
        <taxon>Oryza sativa</taxon>
    </lineage>
</organism>
<feature type="region of interest" description="Disordered" evidence="1">
    <location>
        <begin position="32"/>
        <end position="142"/>
    </location>
</feature>